<comment type="caution">
    <text evidence="2">The sequence shown here is derived from an EMBL/GenBank/DDBJ whole genome shotgun (WGS) entry which is preliminary data.</text>
</comment>
<feature type="compositionally biased region" description="Low complexity" evidence="1">
    <location>
        <begin position="101"/>
        <end position="111"/>
    </location>
</feature>
<dbReference type="AlphaFoldDB" id="A0A833W1E9"/>
<accession>A0A833W1E9</accession>
<keyword evidence="3" id="KW-1185">Reference proteome</keyword>
<evidence type="ECO:0000313" key="3">
    <source>
        <dbReference type="Proteomes" id="UP000602510"/>
    </source>
</evidence>
<feature type="compositionally biased region" description="Low complexity" evidence="1">
    <location>
        <begin position="134"/>
        <end position="143"/>
    </location>
</feature>
<feature type="region of interest" description="Disordered" evidence="1">
    <location>
        <begin position="331"/>
        <end position="358"/>
    </location>
</feature>
<organism evidence="2 3">
    <name type="scientific">Phytophthora infestans</name>
    <name type="common">Potato late blight agent</name>
    <name type="synonym">Botrytis infestans</name>
    <dbReference type="NCBI Taxonomy" id="4787"/>
    <lineage>
        <taxon>Eukaryota</taxon>
        <taxon>Sar</taxon>
        <taxon>Stramenopiles</taxon>
        <taxon>Oomycota</taxon>
        <taxon>Peronosporomycetes</taxon>
        <taxon>Peronosporales</taxon>
        <taxon>Peronosporaceae</taxon>
        <taxon>Phytophthora</taxon>
    </lineage>
</organism>
<evidence type="ECO:0000313" key="2">
    <source>
        <dbReference type="EMBL" id="KAF4038329.1"/>
    </source>
</evidence>
<reference evidence="2" key="1">
    <citation type="submission" date="2020-04" db="EMBL/GenBank/DDBJ databases">
        <title>Hybrid Assembly of Korean Phytophthora infestans isolates.</title>
        <authorList>
            <person name="Prokchorchik M."/>
            <person name="Lee Y."/>
            <person name="Seo J."/>
            <person name="Cho J.-H."/>
            <person name="Park Y.-E."/>
            <person name="Jang D.-C."/>
            <person name="Im J.-S."/>
            <person name="Choi J.-G."/>
            <person name="Park H.-J."/>
            <person name="Lee G.-B."/>
            <person name="Lee Y.-G."/>
            <person name="Hong S.-Y."/>
            <person name="Cho K."/>
            <person name="Sohn K.H."/>
        </authorList>
    </citation>
    <scope>NUCLEOTIDE SEQUENCE</scope>
    <source>
        <strain evidence="2">KR_1_A1</strain>
    </source>
</reference>
<protein>
    <submittedName>
        <fullName evidence="2">Uncharacterized protein</fullName>
    </submittedName>
</protein>
<name>A0A833W1E9_PHYIN</name>
<feature type="compositionally biased region" description="Basic residues" evidence="1">
    <location>
        <begin position="120"/>
        <end position="129"/>
    </location>
</feature>
<gene>
    <name evidence="2" type="ORF">GN244_ATG09500</name>
</gene>
<dbReference type="EMBL" id="WSZM01000199">
    <property type="protein sequence ID" value="KAF4038329.1"/>
    <property type="molecule type" value="Genomic_DNA"/>
</dbReference>
<dbReference type="Proteomes" id="UP000602510">
    <property type="component" value="Unassembled WGS sequence"/>
</dbReference>
<sequence length="426" mass="47524">MQSPSLWAVQGGHGVIDVPFNGGEIAPLIRPSTLQLVRVRRQHIVDFKTAARTKRPTDLYTDHVPARSERGKRPRVTTSPTTTEALGIPGSHDTESDEDSAASVLSSSSVDENVREVQHLHRPLSKRRRIEQQDFNSDTSSSSDNEDISRWRTRNRGVTFHPAPTDRRVHSAIVRQRHTAYAFGFGVGLSIMHFRRARTFDAVLTTENGVNMWDFSSRNCLSAPSRAASLTDHIGAISCFYKFAKLFYNKATRKFIGAARDFVILYADTASDDATMVRILTHWINAKFSRFRNRLVTKSLRSALRIRKEFSHNDEALAALKEALPSLKLAPPAGGSHRSGSGDVSSRAPKTSDHRHYSKTKIPSSVIAALPKNDDGRQLCMRYISKVGCTMTECARAHFKPTALADEAKALITQRWKGLADEFKDL</sequence>
<evidence type="ECO:0000256" key="1">
    <source>
        <dbReference type="SAM" id="MobiDB-lite"/>
    </source>
</evidence>
<feature type="compositionally biased region" description="Basic and acidic residues" evidence="1">
    <location>
        <begin position="56"/>
        <end position="71"/>
    </location>
</feature>
<feature type="region of interest" description="Disordered" evidence="1">
    <location>
        <begin position="56"/>
        <end position="150"/>
    </location>
</feature>
<proteinExistence type="predicted"/>